<dbReference type="eggNOG" id="COG4775">
    <property type="taxonomic scope" value="Bacteria"/>
</dbReference>
<dbReference type="HOGENOM" id="CLU_013076_0_0_7"/>
<gene>
    <name evidence="2" type="ordered locus">BMS_0456</name>
</gene>
<evidence type="ECO:0000313" key="3">
    <source>
        <dbReference type="Proteomes" id="UP000008963"/>
    </source>
</evidence>
<dbReference type="EMBL" id="FQ312005">
    <property type="protein sequence ID" value="CBW25370.1"/>
    <property type="molecule type" value="Genomic_DNA"/>
</dbReference>
<sequence>MKKLLFFLFLLSLSTNAQLFLEQDYSQSSSSLDWEMIENDHVRLIYPKSLGNDSEYIANLIEYYSKDVGLTYGIKDPKKVPIIIRTEVAQPNGFVSLAPRRSEWFSASQFSTRLGSSEWYQTLSIHEYRHVQQFDNLRRSTIKFLSWILGDVGHQIGVFSGVEPWYLEGDAVWSETKYTDAGRGRSPHFLSRLKAMLTSDQIPTYDELINGSYNTLLPNHYPFGFVLVSNATRKFGDDFWKKVTDKIVHFPHPYKLYTAFKEVSGQSFYDFYDETMNELRASWKKDIKEKPLAKVDYRDNLSPFKIGNKTYYLNYTLDSFWTLYKKENGNKVKVAEIPFTKGMSKINIRNNYAIYSQFLPHARFGHKGSSDLILINLENGEKTKITSGLRLYNPRFSLDGKSLYATEFNEDLKWTLSTFNLNGEKISSMGFGVETIVEAYPINSNEVIAILADPAGYKFLAKVNLEKRTKKTILAKSRNNISSVFVDENKNTYFEAQYHGVTNIFKFTDKGNLQKCSNVDINATSPFADRKNLYYSSEDAYGSHISVTPLEKCQNFNVSNLVNFKYLGDNPSDSYNKFTLRPIEDQAKLRTNPTKHYEKHEYGDLDKGVIVPHSWSFFAGNGFGLSLTTDNYLRTLGIFAQVGKDGSEDQNYSLFNISFKKYYPIFNISGEIRNREVDFFNSEQTLTWKEKQVGSSMTLPYFHKKNLYNLISAVTVGGRYVDTRDYEAISTRPTYDNRYFLNTYAEFYFNLSKDLTARSIMSPWAISYFAKYENAKGNNEKRDSSYKLYQYGKIQIPGLFKHDAFRFTFSEEKQRNDINSYRFLPMLMNPTENVFSRGYEYESVPHYQKITANYAFPLATPDFDIWGLYYLRRLTVNTFFDSTKIESNSLNTTFNSTGLELEFESVFLRKLPINFGVRYAHKLKFKSNVGELYLATSLAF</sequence>
<feature type="chain" id="PRO_5003154729" evidence="1">
    <location>
        <begin position="18"/>
        <end position="940"/>
    </location>
</feature>
<reference evidence="3" key="1">
    <citation type="journal article" date="2013" name="ISME J.">
        <title>A small predatory core genome in the divergent marine Bacteriovorax marinus SJ and the terrestrial Bdellovibrio bacteriovorus.</title>
        <authorList>
            <person name="Crossman L.C."/>
            <person name="Chen H."/>
            <person name="Cerdeno-Tarraga A.M."/>
            <person name="Brooks K."/>
            <person name="Quail M.A."/>
            <person name="Pineiro S.A."/>
            <person name="Hobley L."/>
            <person name="Sockett R.E."/>
            <person name="Bentley S.D."/>
            <person name="Parkhill J."/>
            <person name="Williams H.N."/>
            <person name="Stine O.C."/>
        </authorList>
    </citation>
    <scope>NUCLEOTIDE SEQUENCE [LARGE SCALE GENOMIC DNA]</scope>
    <source>
        <strain evidence="3">ATCC BAA-682 / DSM 15412 / SJ</strain>
    </source>
</reference>
<dbReference type="AlphaFoldDB" id="E1X430"/>
<dbReference type="KEGG" id="bmx:BMS_0456"/>
<dbReference type="OrthoDB" id="366025at2"/>
<feature type="signal peptide" evidence="1">
    <location>
        <begin position="1"/>
        <end position="17"/>
    </location>
</feature>
<dbReference type="STRING" id="862908.BMS_0456"/>
<evidence type="ECO:0000313" key="2">
    <source>
        <dbReference type="EMBL" id="CBW25370.1"/>
    </source>
</evidence>
<dbReference type="PATRIC" id="fig|862908.3.peg.436"/>
<keyword evidence="1" id="KW-0732">Signal</keyword>
<accession>E1X430</accession>
<name>E1X430_HALMS</name>
<keyword evidence="3" id="KW-1185">Reference proteome</keyword>
<proteinExistence type="predicted"/>
<protein>
    <submittedName>
        <fullName evidence="2">Conserved hypothetical exported protein</fullName>
    </submittedName>
</protein>
<dbReference type="RefSeq" id="WP_014243158.1">
    <property type="nucleotide sequence ID" value="NC_016620.1"/>
</dbReference>
<organism evidence="2 3">
    <name type="scientific">Halobacteriovorax marinus (strain ATCC BAA-682 / DSM 15412 / SJ)</name>
    <name type="common">Bacteriovorax marinus</name>
    <dbReference type="NCBI Taxonomy" id="862908"/>
    <lineage>
        <taxon>Bacteria</taxon>
        <taxon>Pseudomonadati</taxon>
        <taxon>Bdellovibrionota</taxon>
        <taxon>Bacteriovoracia</taxon>
        <taxon>Bacteriovoracales</taxon>
        <taxon>Halobacteriovoraceae</taxon>
        <taxon>Halobacteriovorax</taxon>
    </lineage>
</organism>
<dbReference type="Proteomes" id="UP000008963">
    <property type="component" value="Chromosome"/>
</dbReference>
<evidence type="ECO:0000256" key="1">
    <source>
        <dbReference type="SAM" id="SignalP"/>
    </source>
</evidence>
<dbReference type="SUPFAM" id="SSF82171">
    <property type="entry name" value="DPP6 N-terminal domain-like"/>
    <property type="match status" value="1"/>
</dbReference>